<dbReference type="RefSeq" id="WP_058477634.1">
    <property type="nucleotide sequence ID" value="NZ_CAAAIO010000001.1"/>
</dbReference>
<proteinExistence type="predicted"/>
<reference evidence="1 3" key="1">
    <citation type="submission" date="2015-11" db="EMBL/GenBank/DDBJ databases">
        <title>Genomic analysis of 38 Legionella species identifies large and diverse effector repertoires.</title>
        <authorList>
            <person name="Burstein D."/>
            <person name="Amaro F."/>
            <person name="Zusman T."/>
            <person name="Lifshitz Z."/>
            <person name="Cohen O."/>
            <person name="Gilbert J.A."/>
            <person name="Pupko T."/>
            <person name="Shuman H.A."/>
            <person name="Segal G."/>
        </authorList>
    </citation>
    <scope>NUCLEOTIDE SEQUENCE [LARGE SCALE GENOMIC DNA]</scope>
    <source>
        <strain evidence="1 3">SC-18-C9</strain>
    </source>
</reference>
<dbReference type="Proteomes" id="UP000255110">
    <property type="component" value="Unassembled WGS sequence"/>
</dbReference>
<name>A0A378L8A2_9GAMM</name>
<keyword evidence="3" id="KW-1185">Reference proteome</keyword>
<dbReference type="EMBL" id="LNYZ01000013">
    <property type="protein sequence ID" value="KTD77743.1"/>
    <property type="molecule type" value="Genomic_DNA"/>
</dbReference>
<reference evidence="2 4" key="2">
    <citation type="submission" date="2018-06" db="EMBL/GenBank/DDBJ databases">
        <authorList>
            <consortium name="Pathogen Informatics"/>
            <person name="Doyle S."/>
        </authorList>
    </citation>
    <scope>NUCLEOTIDE SEQUENCE [LARGE SCALE GENOMIC DNA]</scope>
    <source>
        <strain evidence="2 4">NCTC11991</strain>
    </source>
</reference>
<dbReference type="Proteomes" id="UP000054820">
    <property type="component" value="Unassembled WGS sequence"/>
</dbReference>
<dbReference type="EMBL" id="UGOY01000001">
    <property type="protein sequence ID" value="STY23053.1"/>
    <property type="molecule type" value="Genomic_DNA"/>
</dbReference>
<dbReference type="AlphaFoldDB" id="A0A378L8A2"/>
<sequence>MKRFFKPVKRLISFEEYMQDTLITAKRIVEVSRGKQRYSSAQFEMSLIAFGDLETLQQEMDDDIEVQFPKQLVFDWESGFDWLDLAVKNGDEDAIKYFKNKMQEKGFAAYYRIYKEKYRPDCALQDHEEKIKLKNFNSNFP</sequence>
<evidence type="ECO:0000313" key="4">
    <source>
        <dbReference type="Proteomes" id="UP000255110"/>
    </source>
</evidence>
<evidence type="ECO:0000313" key="2">
    <source>
        <dbReference type="EMBL" id="STY23053.1"/>
    </source>
</evidence>
<evidence type="ECO:0000313" key="3">
    <source>
        <dbReference type="Proteomes" id="UP000054820"/>
    </source>
</evidence>
<evidence type="ECO:0000313" key="1">
    <source>
        <dbReference type="EMBL" id="KTD77743.1"/>
    </source>
</evidence>
<protein>
    <submittedName>
        <fullName evidence="2">Uncharacterized protein</fullName>
    </submittedName>
</protein>
<accession>A0A378L8A2</accession>
<organism evidence="2 4">
    <name type="scientific">Legionella steigerwaltii</name>
    <dbReference type="NCBI Taxonomy" id="460"/>
    <lineage>
        <taxon>Bacteria</taxon>
        <taxon>Pseudomonadati</taxon>
        <taxon>Pseudomonadota</taxon>
        <taxon>Gammaproteobacteria</taxon>
        <taxon>Legionellales</taxon>
        <taxon>Legionellaceae</taxon>
        <taxon>Legionella</taxon>
    </lineage>
</organism>
<gene>
    <name evidence="1" type="ORF">Lstg_2100</name>
    <name evidence="2" type="ORF">NCTC11991_01655</name>
</gene>
<dbReference type="OrthoDB" id="5648156at2"/>